<keyword evidence="1" id="KW-0812">Transmembrane</keyword>
<sequence length="207" mass="22563">MLGCEIPLTPDQGEARDWLLEELSKGVYGEISGPIVSFVSDLIDGFFHLLSWRGEGTPPISLILTILAIIAIAALIVVLILHPIRLAKRRSGSVFEEETSTPQVRASFDEAVASQDWNLAYVWAYRLMVLGLDDHDVVSSTPGLTAREAADAATRVAPGLAPQLSAYAETFDKVRYGHSTITREEVDALRSFTPVLLDVCSHAEDLS</sequence>
<organism evidence="3 4">
    <name type="scientific">Schaalia odontolytica</name>
    <dbReference type="NCBI Taxonomy" id="1660"/>
    <lineage>
        <taxon>Bacteria</taxon>
        <taxon>Bacillati</taxon>
        <taxon>Actinomycetota</taxon>
        <taxon>Actinomycetes</taxon>
        <taxon>Actinomycetales</taxon>
        <taxon>Actinomycetaceae</taxon>
        <taxon>Schaalia</taxon>
    </lineage>
</organism>
<dbReference type="InterPro" id="IPR025403">
    <property type="entry name" value="TgpA-like_C"/>
</dbReference>
<dbReference type="RefSeq" id="WP_101601077.1">
    <property type="nucleotide sequence ID" value="NZ_PKKM01000004.1"/>
</dbReference>
<dbReference type="EMBL" id="PKKM01000004">
    <property type="protein sequence ID" value="PKY64793.1"/>
    <property type="molecule type" value="Genomic_DNA"/>
</dbReference>
<proteinExistence type="predicted"/>
<gene>
    <name evidence="3" type="ORF">CYJ22_03320</name>
</gene>
<feature type="transmembrane region" description="Helical" evidence="1">
    <location>
        <begin position="60"/>
        <end position="81"/>
    </location>
</feature>
<feature type="domain" description="Protein-glutamine gamma-glutamyltransferase-like C-terminal" evidence="2">
    <location>
        <begin position="124"/>
        <end position="190"/>
    </location>
</feature>
<protein>
    <recommendedName>
        <fullName evidence="2">Protein-glutamine gamma-glutamyltransferase-like C-terminal domain-containing protein</fullName>
    </recommendedName>
</protein>
<evidence type="ECO:0000313" key="4">
    <source>
        <dbReference type="Proteomes" id="UP000234198"/>
    </source>
</evidence>
<keyword evidence="1" id="KW-0472">Membrane</keyword>
<accession>A0A2I1I124</accession>
<keyword evidence="1" id="KW-1133">Transmembrane helix</keyword>
<dbReference type="Proteomes" id="UP000234198">
    <property type="component" value="Unassembled WGS sequence"/>
</dbReference>
<evidence type="ECO:0000259" key="2">
    <source>
        <dbReference type="Pfam" id="PF13559"/>
    </source>
</evidence>
<reference evidence="3 4" key="1">
    <citation type="submission" date="2017-12" db="EMBL/GenBank/DDBJ databases">
        <title>Phylogenetic diversity of female urinary microbiome.</title>
        <authorList>
            <person name="Thomas-White K."/>
            <person name="Wolfe A.J."/>
        </authorList>
    </citation>
    <scope>NUCLEOTIDE SEQUENCE [LARGE SCALE GENOMIC DNA]</scope>
    <source>
        <strain evidence="3 4">UMB0018</strain>
    </source>
</reference>
<comment type="caution">
    <text evidence="3">The sequence shown here is derived from an EMBL/GenBank/DDBJ whole genome shotgun (WGS) entry which is preliminary data.</text>
</comment>
<name>A0A2I1I124_9ACTO</name>
<dbReference type="AlphaFoldDB" id="A0A2I1I124"/>
<evidence type="ECO:0000256" key="1">
    <source>
        <dbReference type="SAM" id="Phobius"/>
    </source>
</evidence>
<dbReference type="Pfam" id="PF13559">
    <property type="entry name" value="DUF4129"/>
    <property type="match status" value="1"/>
</dbReference>
<evidence type="ECO:0000313" key="3">
    <source>
        <dbReference type="EMBL" id="PKY64793.1"/>
    </source>
</evidence>